<sequence>MVLEYMSREEIFNEIYNELKNIRIVDVHQHLNPVALAPRAIDDIIFYHYLVTELIAAGVPRDKMYSLKGIERLKESLPYMKYIRSTTTFWCLRKILSDLYGVDVRDITEDNMDIIVRSIESVLGNEMRALDILKNRVPIYKSFLTLNPLEPIPSYDRDIFVGALRMDPLIPNLSKENLESLEKVSGIEIKRPRDLREGILSVMNRFSSYIKAVTISLQPDDTFLSLYPSENHVEPYLKVVKAGGVLDQFGRNIVSAYIFNTIAEYVKERKIVVQLMLGVKRPVPGADPHDYAITIANPNQLLDLVTMLSRYPDIDFDIFIADATMNHMLTVIAKNYPNVFLSGYWWYSMYPEIIRSYLRIRLQMLPYNKIGGFFSDAYVADWVYGKAVLAKTQIAYVLTEMVIERFIDTNLAIEIGRNLLYENAITLYRL</sequence>
<gene>
    <name evidence="1" type="ordered locus">Igag_0947</name>
</gene>
<dbReference type="AlphaFoldDB" id="E0SNG6"/>
<evidence type="ECO:0000313" key="1">
    <source>
        <dbReference type="EMBL" id="ADM27762.1"/>
    </source>
</evidence>
<dbReference type="HOGENOM" id="CLU_690464_0_0_2"/>
<accession>E0SNG6</accession>
<name>E0SNG6_IGNAA</name>
<dbReference type="EMBL" id="CP002098">
    <property type="protein sequence ID" value="ADM27762.1"/>
    <property type="molecule type" value="Genomic_DNA"/>
</dbReference>
<dbReference type="Proteomes" id="UP000001304">
    <property type="component" value="Chromosome"/>
</dbReference>
<evidence type="ECO:0008006" key="3">
    <source>
        <dbReference type="Google" id="ProtNLM"/>
    </source>
</evidence>
<organism evidence="1 2">
    <name type="scientific">Ignisphaera aggregans (strain DSM 17230 / JCM 13409 / AQ1.S1)</name>
    <dbReference type="NCBI Taxonomy" id="583356"/>
    <lineage>
        <taxon>Archaea</taxon>
        <taxon>Thermoproteota</taxon>
        <taxon>Thermoprotei</taxon>
        <taxon>Desulfurococcales</taxon>
        <taxon>Desulfurococcaceae</taxon>
        <taxon>Ignisphaera</taxon>
    </lineage>
</organism>
<dbReference type="STRING" id="583356.Igag_0947"/>
<dbReference type="KEGG" id="iag:Igag_0947"/>
<evidence type="ECO:0000313" key="2">
    <source>
        <dbReference type="Proteomes" id="UP000001304"/>
    </source>
</evidence>
<proteinExistence type="predicted"/>
<keyword evidence="2" id="KW-1185">Reference proteome</keyword>
<reference evidence="1 2" key="1">
    <citation type="journal article" date="2010" name="Stand. Genomic Sci.">
        <title>Complete genome sequence of Ignisphaera aggregans type strain (AQ1.S1).</title>
        <authorList>
            <person name="Goker M."/>
            <person name="Held B."/>
            <person name="Lapidus A."/>
            <person name="Nolan M."/>
            <person name="Spring S."/>
            <person name="Yasawong M."/>
            <person name="Lucas S."/>
            <person name="Glavina Del Rio T."/>
            <person name="Tice H."/>
            <person name="Cheng J.F."/>
            <person name="Goodwin L."/>
            <person name="Tapia R."/>
            <person name="Pitluck S."/>
            <person name="Liolios K."/>
            <person name="Ivanova N."/>
            <person name="Mavromatis K."/>
            <person name="Mikhailova N."/>
            <person name="Pati A."/>
            <person name="Chen A."/>
            <person name="Palaniappan K."/>
            <person name="Brambilla E."/>
            <person name="Land M."/>
            <person name="Hauser L."/>
            <person name="Chang Y.J."/>
            <person name="Jeffries C.D."/>
            <person name="Brettin T."/>
            <person name="Detter J.C."/>
            <person name="Han C."/>
            <person name="Rohde M."/>
            <person name="Sikorski J."/>
            <person name="Woyke T."/>
            <person name="Bristow J."/>
            <person name="Eisen J.A."/>
            <person name="Markowitz V."/>
            <person name="Hugenholtz P."/>
            <person name="Kyrpides N.C."/>
            <person name="Klenk H.P."/>
        </authorList>
    </citation>
    <scope>NUCLEOTIDE SEQUENCE [LARGE SCALE GENOMIC DNA]</scope>
    <source>
        <strain evidence="2">DSM 17230 / JCM 13409 / AQ1.S1</strain>
    </source>
</reference>
<dbReference type="InterPro" id="IPR032466">
    <property type="entry name" value="Metal_Hydrolase"/>
</dbReference>
<dbReference type="Gene3D" id="3.20.20.140">
    <property type="entry name" value="Metal-dependent hydrolases"/>
    <property type="match status" value="1"/>
</dbReference>
<dbReference type="SUPFAM" id="SSF51556">
    <property type="entry name" value="Metallo-dependent hydrolases"/>
    <property type="match status" value="1"/>
</dbReference>
<dbReference type="BioCyc" id="IAGG583356:GHAH-930-MONOMER"/>
<dbReference type="Gene3D" id="1.10.2020.10">
    <property type="entry name" value="uronate isomerase, domain 2, chain A"/>
    <property type="match status" value="1"/>
</dbReference>
<protein>
    <recommendedName>
        <fullName evidence="3">Glucuronate isomerase</fullName>
    </recommendedName>
</protein>